<dbReference type="Pfam" id="PF01040">
    <property type="entry name" value="UbiA"/>
    <property type="match status" value="1"/>
</dbReference>
<feature type="transmembrane region" description="Helical" evidence="8">
    <location>
        <begin position="275"/>
        <end position="292"/>
    </location>
</feature>
<dbReference type="PANTHER" id="PTHR13929">
    <property type="entry name" value="1,4-DIHYDROXY-2-NAPHTHOATE OCTAPRENYLTRANSFERASE"/>
    <property type="match status" value="1"/>
</dbReference>
<dbReference type="EMBL" id="JARXVE010000012">
    <property type="protein sequence ID" value="MDH6198724.1"/>
    <property type="molecule type" value="Genomic_DNA"/>
</dbReference>
<accession>A0ABT6L723</accession>
<feature type="transmembrane region" description="Helical" evidence="8">
    <location>
        <begin position="218"/>
        <end position="249"/>
    </location>
</feature>
<dbReference type="Proteomes" id="UP001160130">
    <property type="component" value="Unassembled WGS sequence"/>
</dbReference>
<dbReference type="NCBIfam" id="NF004751">
    <property type="entry name" value="PRK06080.1-3"/>
    <property type="match status" value="1"/>
</dbReference>
<dbReference type="GO" id="GO:0046428">
    <property type="term" value="F:1,4-dihydroxy-2-naphthoate polyprenyltransferase activity"/>
    <property type="evidence" value="ECO:0007669"/>
    <property type="project" value="UniProtKB-EC"/>
</dbReference>
<comment type="similarity">
    <text evidence="8">Belongs to the MenA family. Type 1 subfamily.</text>
</comment>
<feature type="transmembrane region" description="Helical" evidence="8">
    <location>
        <begin position="40"/>
        <end position="61"/>
    </location>
</feature>
<dbReference type="InterPro" id="IPR026046">
    <property type="entry name" value="UBIAD1"/>
</dbReference>
<gene>
    <name evidence="8" type="primary">menA</name>
    <name evidence="10" type="ORF">M2272_005384</name>
</gene>
<dbReference type="Gene3D" id="1.10.357.140">
    <property type="entry name" value="UbiA prenyltransferase"/>
    <property type="match status" value="1"/>
</dbReference>
<evidence type="ECO:0000256" key="2">
    <source>
        <dbReference type="ARBA" id="ARBA00022428"/>
    </source>
</evidence>
<organism evidence="10 11">
    <name type="scientific">Mycolicibacterium frederiksbergense</name>
    <dbReference type="NCBI Taxonomy" id="117567"/>
    <lineage>
        <taxon>Bacteria</taxon>
        <taxon>Bacillati</taxon>
        <taxon>Actinomycetota</taxon>
        <taxon>Actinomycetes</taxon>
        <taxon>Mycobacteriales</taxon>
        <taxon>Mycobacteriaceae</taxon>
        <taxon>Mycolicibacterium</taxon>
    </lineage>
</organism>
<proteinExistence type="inferred from homology"/>
<keyword evidence="3 8" id="KW-1003">Cell membrane</keyword>
<dbReference type="HAMAP" id="MF_01937">
    <property type="entry name" value="MenA_1"/>
    <property type="match status" value="1"/>
</dbReference>
<keyword evidence="2 8" id="KW-0474">Menaquinone biosynthesis</keyword>
<feature type="transmembrane region" description="Helical" evidence="8">
    <location>
        <begin position="115"/>
        <end position="132"/>
    </location>
</feature>
<dbReference type="InterPro" id="IPR000537">
    <property type="entry name" value="UbiA_prenyltransferase"/>
</dbReference>
<evidence type="ECO:0000256" key="8">
    <source>
        <dbReference type="HAMAP-Rule" id="MF_01937"/>
    </source>
</evidence>
<evidence type="ECO:0000256" key="5">
    <source>
        <dbReference type="ARBA" id="ARBA00022692"/>
    </source>
</evidence>
<keyword evidence="11" id="KW-1185">Reference proteome</keyword>
<keyword evidence="4 8" id="KW-0808">Transferase</keyword>
<evidence type="ECO:0000256" key="1">
    <source>
        <dbReference type="ARBA" id="ARBA00004141"/>
    </source>
</evidence>
<comment type="catalytic activity">
    <reaction evidence="8">
        <text>an all-trans-polyprenyl diphosphate + 1,4-dihydroxy-2-naphthoate + H(+) = a 2-demethylmenaquinol + CO2 + diphosphate</text>
        <dbReference type="Rhea" id="RHEA:26478"/>
        <dbReference type="Rhea" id="RHEA-COMP:9563"/>
        <dbReference type="Rhea" id="RHEA-COMP:9564"/>
        <dbReference type="ChEBI" id="CHEBI:11173"/>
        <dbReference type="ChEBI" id="CHEBI:15378"/>
        <dbReference type="ChEBI" id="CHEBI:16526"/>
        <dbReference type="ChEBI" id="CHEBI:33019"/>
        <dbReference type="ChEBI" id="CHEBI:55437"/>
        <dbReference type="ChEBI" id="CHEBI:58914"/>
        <dbReference type="EC" id="2.5.1.74"/>
    </reaction>
</comment>
<dbReference type="NCBIfam" id="TIGR00751">
    <property type="entry name" value="menA"/>
    <property type="match status" value="1"/>
</dbReference>
<dbReference type="EC" id="2.5.1.74" evidence="8 9"/>
<evidence type="ECO:0000313" key="10">
    <source>
        <dbReference type="EMBL" id="MDH6198724.1"/>
    </source>
</evidence>
<keyword evidence="7 8" id="KW-0472">Membrane</keyword>
<protein>
    <recommendedName>
        <fullName evidence="8 9">1,4-dihydroxy-2-naphthoate octaprenyltransferase</fullName>
        <shortName evidence="8">DHNA-octaprenyltransferase</shortName>
        <ecNumber evidence="8 9">2.5.1.74</ecNumber>
    </recommendedName>
</protein>
<dbReference type="PANTHER" id="PTHR13929:SF0">
    <property type="entry name" value="UBIA PRENYLTRANSFERASE DOMAIN-CONTAINING PROTEIN 1"/>
    <property type="match status" value="1"/>
</dbReference>
<feature type="transmembrane region" description="Helical" evidence="8">
    <location>
        <begin position="91"/>
        <end position="109"/>
    </location>
</feature>
<evidence type="ECO:0000256" key="9">
    <source>
        <dbReference type="NCBIfam" id="TIGR00751"/>
    </source>
</evidence>
<keyword evidence="5 8" id="KW-0812">Transmembrane</keyword>
<sequence>MTVVASFAQWIEGARPRTLPNAVAPVFAGTGAAAWLGSAVWWKALLALAVSLALIIGVNYANDYSDGIRGTDDVRSGPLRLVGSKLASPRAVLTAAVLSLAIGAVAGLVLAALSAPWLIAVGAVCIAGAWLYTGGKKPYGYLGLGEVAVFIFFGLVAVLGTQYTQALRVDWVGLVAAVAIGSLSSAVLVANNLRDIPTDSQSGKITLAVRLGDGRTRLLYQLLVALSLALTLVLMLATPWCAVGLLAVVPALRGLRPVRDGSTGAQLIPVLRDTGLTMLVWSIAVAAALVLAS</sequence>
<evidence type="ECO:0000256" key="3">
    <source>
        <dbReference type="ARBA" id="ARBA00022475"/>
    </source>
</evidence>
<keyword evidence="6 8" id="KW-1133">Transmembrane helix</keyword>
<evidence type="ECO:0000256" key="7">
    <source>
        <dbReference type="ARBA" id="ARBA00023136"/>
    </source>
</evidence>
<dbReference type="PIRSF" id="PIRSF005355">
    <property type="entry name" value="UBIAD1"/>
    <property type="match status" value="1"/>
</dbReference>
<reference evidence="10 11" key="1">
    <citation type="submission" date="2023-04" db="EMBL/GenBank/DDBJ databases">
        <title>Forest soil microbial communities from Buena Vista Peninsula, Colon Province, Panama.</title>
        <authorList>
            <person name="Bouskill N."/>
        </authorList>
    </citation>
    <scope>NUCLEOTIDE SEQUENCE [LARGE SCALE GENOMIC DNA]</scope>
    <source>
        <strain evidence="10 11">AC80</strain>
    </source>
</reference>
<feature type="transmembrane region" description="Helical" evidence="8">
    <location>
        <begin position="139"/>
        <end position="159"/>
    </location>
</feature>
<evidence type="ECO:0000256" key="4">
    <source>
        <dbReference type="ARBA" id="ARBA00022679"/>
    </source>
</evidence>
<feature type="transmembrane region" description="Helical" evidence="8">
    <location>
        <begin position="171"/>
        <end position="190"/>
    </location>
</feature>
<evidence type="ECO:0000256" key="6">
    <source>
        <dbReference type="ARBA" id="ARBA00022989"/>
    </source>
</evidence>
<comment type="subcellular location">
    <subcellularLocation>
        <location evidence="8">Cell membrane</location>
        <topology evidence="8">Multi-pass membrane protein</topology>
    </subcellularLocation>
    <subcellularLocation>
        <location evidence="1">Membrane</location>
        <topology evidence="1">Multi-pass membrane protein</topology>
    </subcellularLocation>
</comment>
<evidence type="ECO:0000313" key="11">
    <source>
        <dbReference type="Proteomes" id="UP001160130"/>
    </source>
</evidence>
<comment type="caution">
    <text evidence="10">The sequence shown here is derived from an EMBL/GenBank/DDBJ whole genome shotgun (WGS) entry which is preliminary data.</text>
</comment>
<name>A0ABT6L723_9MYCO</name>
<dbReference type="InterPro" id="IPR044878">
    <property type="entry name" value="UbiA_sf"/>
</dbReference>
<comment type="function">
    <text evidence="8">Conversion of 1,4-dihydroxy-2-naphthoate (DHNA) to demethylmenaquinone (DMK).</text>
</comment>
<comment type="pathway">
    <text evidence="8">Quinol/quinone metabolism; menaquinone biosynthesis; menaquinol from 1,4-dihydroxy-2-naphthoate: step 1/2.</text>
</comment>
<dbReference type="CDD" id="cd13962">
    <property type="entry name" value="PT_UbiA_UBIAD1"/>
    <property type="match status" value="1"/>
</dbReference>
<dbReference type="InterPro" id="IPR004657">
    <property type="entry name" value="MenA"/>
</dbReference>